<dbReference type="Proteomes" id="UP000481153">
    <property type="component" value="Unassembled WGS sequence"/>
</dbReference>
<proteinExistence type="predicted"/>
<keyword evidence="2" id="KW-1185">Reference proteome</keyword>
<accession>A0A6G0WUK8</accession>
<gene>
    <name evidence="1" type="ORF">Ae201684_011678</name>
</gene>
<dbReference type="EMBL" id="VJMJ01000147">
    <property type="protein sequence ID" value="KAF0731135.1"/>
    <property type="molecule type" value="Genomic_DNA"/>
</dbReference>
<organism evidence="1 2">
    <name type="scientific">Aphanomyces euteiches</name>
    <dbReference type="NCBI Taxonomy" id="100861"/>
    <lineage>
        <taxon>Eukaryota</taxon>
        <taxon>Sar</taxon>
        <taxon>Stramenopiles</taxon>
        <taxon>Oomycota</taxon>
        <taxon>Saprolegniomycetes</taxon>
        <taxon>Saprolegniales</taxon>
        <taxon>Verrucalvaceae</taxon>
        <taxon>Aphanomyces</taxon>
    </lineage>
</organism>
<dbReference type="AlphaFoldDB" id="A0A6G0WUK8"/>
<name>A0A6G0WUK8_9STRA</name>
<reference evidence="1 2" key="1">
    <citation type="submission" date="2019-07" db="EMBL/GenBank/DDBJ databases">
        <title>Genomics analysis of Aphanomyces spp. identifies a new class of oomycete effector associated with host adaptation.</title>
        <authorList>
            <person name="Gaulin E."/>
        </authorList>
    </citation>
    <scope>NUCLEOTIDE SEQUENCE [LARGE SCALE GENOMIC DNA]</scope>
    <source>
        <strain evidence="1 2">ATCC 201684</strain>
    </source>
</reference>
<protein>
    <submittedName>
        <fullName evidence="1">Uncharacterized protein</fullName>
    </submittedName>
</protein>
<dbReference type="VEuPathDB" id="FungiDB:AeMF1_009603"/>
<comment type="caution">
    <text evidence="1">The sequence shown here is derived from an EMBL/GenBank/DDBJ whole genome shotgun (WGS) entry which is preliminary data.</text>
</comment>
<evidence type="ECO:0000313" key="1">
    <source>
        <dbReference type="EMBL" id="KAF0731135.1"/>
    </source>
</evidence>
<evidence type="ECO:0000313" key="2">
    <source>
        <dbReference type="Proteomes" id="UP000481153"/>
    </source>
</evidence>
<sequence length="228" mass="25801">MVSRMPGLETNLAAAPAGSTTKLKAMLSEIVRLSIARSQDLALLSEGPAKEAFMACRFREEWRLQREDDLLRQLQPLRSEKDEELREHLRISIQTVVAKIGLGVQDMRGPSKHPKQLHRALQMDILLRQLESSIASPLQLCKDMVELPRRQIQQLLNGQVMEEMPMSSNNQDLERVSSDAQLRNHYENVAKVKEATATQASVGFSRILEAQRWAETQQANGKKQRAPV</sequence>